<organism evidence="1 2">
    <name type="scientific">Pleurostoma richardsiae</name>
    <dbReference type="NCBI Taxonomy" id="41990"/>
    <lineage>
        <taxon>Eukaryota</taxon>
        <taxon>Fungi</taxon>
        <taxon>Dikarya</taxon>
        <taxon>Ascomycota</taxon>
        <taxon>Pezizomycotina</taxon>
        <taxon>Sordariomycetes</taxon>
        <taxon>Sordariomycetidae</taxon>
        <taxon>Calosphaeriales</taxon>
        <taxon>Pleurostomataceae</taxon>
        <taxon>Pleurostoma</taxon>
    </lineage>
</organism>
<gene>
    <name evidence="1" type="ORF">NKR23_g4916</name>
</gene>
<sequence length="314" mass="33689">MFSDGIYTTGGVPKSDWSNVANFTSNSIACSGYEGVAITVLKDFGTTAKGPLQTIPFFYNNGERESVTGVWPNQNIATLCSGLCGVSFPAVVNRTAIAAGADGTLYNTGVEVTLTAYGPVASRPTQSLFLNGEPQYGTFGTLAGIDGYLYMFASITETSSSNGLKMARVPQSSWSSRSQYQFWNGASWVSTMPAYNDGGAANVFSWSENPFGTPYGPGSGDIFYSQYYGTYILIFQSAAAAIDPNVYLSYSSSLSSGWSTPVSIYQIPQISDGYSYSLHAYPNYDSQQRVVPISWSTYSTSQSYSIGMANITFS</sequence>
<evidence type="ECO:0000313" key="2">
    <source>
        <dbReference type="Proteomes" id="UP001174694"/>
    </source>
</evidence>
<evidence type="ECO:0000313" key="1">
    <source>
        <dbReference type="EMBL" id="KAJ9148682.1"/>
    </source>
</evidence>
<name>A0AA38VRI0_9PEZI</name>
<dbReference type="AlphaFoldDB" id="A0AA38VRI0"/>
<dbReference type="EMBL" id="JANBVO010000012">
    <property type="protein sequence ID" value="KAJ9148682.1"/>
    <property type="molecule type" value="Genomic_DNA"/>
</dbReference>
<comment type="caution">
    <text evidence="1">The sequence shown here is derived from an EMBL/GenBank/DDBJ whole genome shotgun (WGS) entry which is preliminary data.</text>
</comment>
<accession>A0AA38VRI0</accession>
<keyword evidence="2" id="KW-1185">Reference proteome</keyword>
<reference evidence="1" key="1">
    <citation type="submission" date="2022-07" db="EMBL/GenBank/DDBJ databases">
        <title>Fungi with potential for degradation of polypropylene.</title>
        <authorList>
            <person name="Gostincar C."/>
        </authorList>
    </citation>
    <scope>NUCLEOTIDE SEQUENCE</scope>
    <source>
        <strain evidence="1">EXF-13308</strain>
    </source>
</reference>
<proteinExistence type="predicted"/>
<dbReference type="Proteomes" id="UP001174694">
    <property type="component" value="Unassembled WGS sequence"/>
</dbReference>
<protein>
    <submittedName>
        <fullName evidence="1">Amino acid permease</fullName>
    </submittedName>
</protein>